<dbReference type="AlphaFoldDB" id="A0AAN8NW63"/>
<feature type="region of interest" description="Disordered" evidence="1">
    <location>
        <begin position="338"/>
        <end position="370"/>
    </location>
</feature>
<dbReference type="EMBL" id="JAVHJM010000001">
    <property type="protein sequence ID" value="KAK6520340.1"/>
    <property type="molecule type" value="Genomic_DNA"/>
</dbReference>
<feature type="compositionally biased region" description="Polar residues" evidence="1">
    <location>
        <begin position="388"/>
        <end position="411"/>
    </location>
</feature>
<proteinExistence type="predicted"/>
<name>A0AAN8NW63_9PEZI</name>
<dbReference type="Proteomes" id="UP001307849">
    <property type="component" value="Unassembled WGS sequence"/>
</dbReference>
<evidence type="ECO:0000313" key="2">
    <source>
        <dbReference type="EMBL" id="KAK6520340.1"/>
    </source>
</evidence>
<feature type="region of interest" description="Disordered" evidence="1">
    <location>
        <begin position="388"/>
        <end position="424"/>
    </location>
</feature>
<organism evidence="2 3">
    <name type="scientific">Arthrobotrys conoides</name>
    <dbReference type="NCBI Taxonomy" id="74498"/>
    <lineage>
        <taxon>Eukaryota</taxon>
        <taxon>Fungi</taxon>
        <taxon>Dikarya</taxon>
        <taxon>Ascomycota</taxon>
        <taxon>Pezizomycotina</taxon>
        <taxon>Orbiliomycetes</taxon>
        <taxon>Orbiliales</taxon>
        <taxon>Orbiliaceae</taxon>
        <taxon>Arthrobotrys</taxon>
    </lineage>
</organism>
<protein>
    <submittedName>
        <fullName evidence="2">Uncharacterized protein</fullName>
    </submittedName>
</protein>
<comment type="caution">
    <text evidence="2">The sequence shown here is derived from an EMBL/GenBank/DDBJ whole genome shotgun (WGS) entry which is preliminary data.</text>
</comment>
<evidence type="ECO:0000256" key="1">
    <source>
        <dbReference type="SAM" id="MobiDB-lite"/>
    </source>
</evidence>
<feature type="region of interest" description="Disordered" evidence="1">
    <location>
        <begin position="54"/>
        <end position="87"/>
    </location>
</feature>
<accession>A0AAN8NW63</accession>
<reference evidence="2 3" key="1">
    <citation type="submission" date="2019-10" db="EMBL/GenBank/DDBJ databases">
        <authorList>
            <person name="Palmer J.M."/>
        </authorList>
    </citation>
    <scope>NUCLEOTIDE SEQUENCE [LARGE SCALE GENOMIC DNA]</scope>
    <source>
        <strain evidence="2 3">TWF506</strain>
    </source>
</reference>
<gene>
    <name evidence="2" type="ORF">TWF506_000614</name>
</gene>
<evidence type="ECO:0000313" key="3">
    <source>
        <dbReference type="Proteomes" id="UP001307849"/>
    </source>
</evidence>
<sequence>MAINENSQTGPYDRFGQQIYVGSLAAHYACLSAPPVANGDVGFENQLQIQRGTEPSYAPMPSLHPCRSMPNIAKRNQDSSEPPEESGLALLARNAEAVSSLPTAVTYALATGAAMETLAAVATPAFTHWSSSPIVDGLRAAASDNTANIRNSPGDIESAKPYTVSNGLSGLYFDTTTYTSNPAPQVASNLGLIPTSNVRSNNLPSGYEYNHLANISNGVSHMTLALHNGKGPHTSQTLPNEKCEAVTAHVNVPYTIGFADSNEGAPRFPRAGAQALSSPVDTYSVSSSSSGACYKPHLDLDAMSISRPMQEVRGSRQSQSPSGRIPSNMFMMVNPKLGNPTLGPPQESNSRRTNPPVGIERNGLMSPPALPISRPYTAQATMIRVPTNRPTSAGCGSSVGSPKYTNDSINFTDPGFSRPMKASH</sequence>
<keyword evidence="3" id="KW-1185">Reference proteome</keyword>